<dbReference type="PROSITE" id="PS50995">
    <property type="entry name" value="HTH_MARR_2"/>
    <property type="match status" value="1"/>
</dbReference>
<dbReference type="GO" id="GO:0006950">
    <property type="term" value="P:response to stress"/>
    <property type="evidence" value="ECO:0007669"/>
    <property type="project" value="TreeGrafter"/>
</dbReference>
<dbReference type="Proteomes" id="UP000317593">
    <property type="component" value="Unassembled WGS sequence"/>
</dbReference>
<dbReference type="Pfam" id="PF01047">
    <property type="entry name" value="MarR"/>
    <property type="match status" value="1"/>
</dbReference>
<dbReference type="SMART" id="SM00347">
    <property type="entry name" value="HTH_MARR"/>
    <property type="match status" value="1"/>
</dbReference>
<dbReference type="PANTHER" id="PTHR33164">
    <property type="entry name" value="TRANSCRIPTIONAL REGULATOR, MARR FAMILY"/>
    <property type="match status" value="1"/>
</dbReference>
<gene>
    <name evidence="2" type="ORF">SAMN06265218_10356</name>
</gene>
<evidence type="ECO:0000313" key="3">
    <source>
        <dbReference type="Proteomes" id="UP000317593"/>
    </source>
</evidence>
<dbReference type="SUPFAM" id="SSF46785">
    <property type="entry name" value="Winged helix' DNA-binding domain"/>
    <property type="match status" value="1"/>
</dbReference>
<dbReference type="PANTHER" id="PTHR33164:SF101">
    <property type="entry name" value="TRANSCRIPTIONAL REPRESSOR MPRA"/>
    <property type="match status" value="1"/>
</dbReference>
<dbReference type="RefSeq" id="WP_142713291.1">
    <property type="nucleotide sequence ID" value="NZ_FXTH01000003.1"/>
</dbReference>
<proteinExistence type="predicted"/>
<dbReference type="InterPro" id="IPR039422">
    <property type="entry name" value="MarR/SlyA-like"/>
</dbReference>
<sequence length="156" mass="17533">MGTHYQGSEKEVKTLNAFIKLMRASESINNRLNRHLVEQDLTLSQFGVLEALLHLGPLNQKALGEKLLKSGGNITLVVDNLEKSGWVERHQNPEDRRSMLIHLTEEGEKLISSYFPQHVENIMAEFAPLSNEELDQLAAICKKIGLQSPDNNSEDS</sequence>
<protein>
    <submittedName>
        <fullName evidence="2">Transcriptional regulator, MarR family</fullName>
    </submittedName>
</protein>
<dbReference type="OrthoDB" id="9806864at2"/>
<name>A0A521BEM3_9BACT</name>
<dbReference type="InterPro" id="IPR036388">
    <property type="entry name" value="WH-like_DNA-bd_sf"/>
</dbReference>
<reference evidence="2 3" key="1">
    <citation type="submission" date="2017-05" db="EMBL/GenBank/DDBJ databases">
        <authorList>
            <person name="Varghese N."/>
            <person name="Submissions S."/>
        </authorList>
    </citation>
    <scope>NUCLEOTIDE SEQUENCE [LARGE SCALE GENOMIC DNA]</scope>
    <source>
        <strain evidence="2 3">DSM 21194</strain>
    </source>
</reference>
<keyword evidence="3" id="KW-1185">Reference proteome</keyword>
<accession>A0A521BEM3</accession>
<organism evidence="2 3">
    <name type="scientific">Fodinibius sediminis</name>
    <dbReference type="NCBI Taxonomy" id="1214077"/>
    <lineage>
        <taxon>Bacteria</taxon>
        <taxon>Pseudomonadati</taxon>
        <taxon>Balneolota</taxon>
        <taxon>Balneolia</taxon>
        <taxon>Balneolales</taxon>
        <taxon>Balneolaceae</taxon>
        <taxon>Fodinibius</taxon>
    </lineage>
</organism>
<dbReference type="GO" id="GO:0003700">
    <property type="term" value="F:DNA-binding transcription factor activity"/>
    <property type="evidence" value="ECO:0007669"/>
    <property type="project" value="InterPro"/>
</dbReference>
<dbReference type="EMBL" id="FXTH01000003">
    <property type="protein sequence ID" value="SMO45519.1"/>
    <property type="molecule type" value="Genomic_DNA"/>
</dbReference>
<dbReference type="InterPro" id="IPR036390">
    <property type="entry name" value="WH_DNA-bd_sf"/>
</dbReference>
<evidence type="ECO:0000313" key="2">
    <source>
        <dbReference type="EMBL" id="SMO45519.1"/>
    </source>
</evidence>
<dbReference type="InterPro" id="IPR000835">
    <property type="entry name" value="HTH_MarR-typ"/>
</dbReference>
<feature type="domain" description="HTH marR-type" evidence="1">
    <location>
        <begin position="14"/>
        <end position="146"/>
    </location>
</feature>
<dbReference type="PRINTS" id="PR00598">
    <property type="entry name" value="HTHMARR"/>
</dbReference>
<dbReference type="Gene3D" id="1.10.10.10">
    <property type="entry name" value="Winged helix-like DNA-binding domain superfamily/Winged helix DNA-binding domain"/>
    <property type="match status" value="1"/>
</dbReference>
<dbReference type="AlphaFoldDB" id="A0A521BEM3"/>
<evidence type="ECO:0000259" key="1">
    <source>
        <dbReference type="PROSITE" id="PS50995"/>
    </source>
</evidence>